<reference evidence="1 2" key="1">
    <citation type="submission" date="2019-03" db="EMBL/GenBank/DDBJ databases">
        <title>Genomic Encyclopedia of Type Strains, Phase IV (KMG-IV): sequencing the most valuable type-strain genomes for metagenomic binning, comparative biology and taxonomic classification.</title>
        <authorList>
            <person name="Goeker M."/>
        </authorList>
    </citation>
    <scope>NUCLEOTIDE SEQUENCE [LARGE SCALE GENOMIC DNA]</scope>
    <source>
        <strain evidence="1 2">DSM 100556</strain>
    </source>
</reference>
<sequence length="125" mass="14698">MLKNLGYDGAYNDENISVSVLLESPLEHDLDALMLTFSITVKEKSGTSTMVGIEDFTFYVMDEFNHLYNAKVSQYLKDMQEDDEPVRKPDGLIYMEFQHHFLFQDLRIAFYYRPYAKINIINLKH</sequence>
<dbReference type="AlphaFoldDB" id="A0A4R1R0R6"/>
<proteinExistence type="predicted"/>
<evidence type="ECO:0000313" key="1">
    <source>
        <dbReference type="EMBL" id="TCL58894.1"/>
    </source>
</evidence>
<accession>A0A4R1R0R6</accession>
<keyword evidence="2" id="KW-1185">Reference proteome</keyword>
<evidence type="ECO:0000313" key="2">
    <source>
        <dbReference type="Proteomes" id="UP000295718"/>
    </source>
</evidence>
<dbReference type="RefSeq" id="WP_031390473.1">
    <property type="nucleotide sequence ID" value="NZ_JPNB01000001.1"/>
</dbReference>
<dbReference type="EMBL" id="SLUO01000005">
    <property type="protein sequence ID" value="TCL58894.1"/>
    <property type="molecule type" value="Genomic_DNA"/>
</dbReference>
<comment type="caution">
    <text evidence="1">The sequence shown here is derived from an EMBL/GenBank/DDBJ whole genome shotgun (WGS) entry which is preliminary data.</text>
</comment>
<name>A0A4R1R0R6_9FIRM</name>
<organism evidence="1 2">
    <name type="scientific">Kineothrix alysoides</name>
    <dbReference type="NCBI Taxonomy" id="1469948"/>
    <lineage>
        <taxon>Bacteria</taxon>
        <taxon>Bacillati</taxon>
        <taxon>Bacillota</taxon>
        <taxon>Clostridia</taxon>
        <taxon>Lachnospirales</taxon>
        <taxon>Lachnospiraceae</taxon>
        <taxon>Kineothrix</taxon>
    </lineage>
</organism>
<dbReference type="Proteomes" id="UP000295718">
    <property type="component" value="Unassembled WGS sequence"/>
</dbReference>
<gene>
    <name evidence="1" type="ORF">EDD76_10564</name>
</gene>
<protein>
    <submittedName>
        <fullName evidence="1">Uncharacterized protein</fullName>
    </submittedName>
</protein>